<evidence type="ECO:0008006" key="3">
    <source>
        <dbReference type="Google" id="ProtNLM"/>
    </source>
</evidence>
<dbReference type="EMBL" id="FQXG01000007">
    <property type="protein sequence ID" value="SHI11289.1"/>
    <property type="molecule type" value="Genomic_DNA"/>
</dbReference>
<evidence type="ECO:0000313" key="1">
    <source>
        <dbReference type="EMBL" id="SHI11289.1"/>
    </source>
</evidence>
<accession>A0A1M5YHC1</accession>
<evidence type="ECO:0000313" key="2">
    <source>
        <dbReference type="Proteomes" id="UP000184268"/>
    </source>
</evidence>
<keyword evidence="2" id="KW-1185">Reference proteome</keyword>
<gene>
    <name evidence="1" type="ORF">SAMN02745129_4237</name>
</gene>
<dbReference type="STRING" id="299255.SAMN02745129_4237"/>
<proteinExistence type="predicted"/>
<dbReference type="InterPro" id="IPR007495">
    <property type="entry name" value="NqrM"/>
</dbReference>
<reference evidence="1 2" key="1">
    <citation type="submission" date="2016-11" db="EMBL/GenBank/DDBJ databases">
        <authorList>
            <person name="Jaros S."/>
            <person name="Januszkiewicz K."/>
            <person name="Wedrychowicz H."/>
        </authorList>
    </citation>
    <scope>NUCLEOTIDE SEQUENCE [LARGE SCALE GENOMIC DNA]</scope>
    <source>
        <strain evidence="1 2">DSM 16917</strain>
    </source>
</reference>
<organism evidence="1 2">
    <name type="scientific">Ferrimonas marina</name>
    <dbReference type="NCBI Taxonomy" id="299255"/>
    <lineage>
        <taxon>Bacteria</taxon>
        <taxon>Pseudomonadati</taxon>
        <taxon>Pseudomonadota</taxon>
        <taxon>Gammaproteobacteria</taxon>
        <taxon>Alteromonadales</taxon>
        <taxon>Ferrimonadaceae</taxon>
        <taxon>Ferrimonas</taxon>
    </lineage>
</organism>
<dbReference type="PANTHER" id="PTHR40691">
    <property type="entry name" value="(NA+)-NQR MATURATION NQRM"/>
    <property type="match status" value="1"/>
</dbReference>
<dbReference type="RefSeq" id="WP_067660495.1">
    <property type="nucleotide sequence ID" value="NZ_FQXG01000007.1"/>
</dbReference>
<protein>
    <recommendedName>
        <fullName evidence="3">(Na+)-NQR maturation NqrM</fullName>
    </recommendedName>
</protein>
<dbReference type="Pfam" id="PF04400">
    <property type="entry name" value="NqrM"/>
    <property type="match status" value="1"/>
</dbReference>
<dbReference type="PANTHER" id="PTHR40691:SF1">
    <property type="entry name" value="EXPORTED PROTEIN"/>
    <property type="match status" value="1"/>
</dbReference>
<name>A0A1M5YHC1_9GAMM</name>
<sequence length="77" mass="8320">MMTFLATFALMLLLVALMSIGYLVKRKAISGSCGGLGAIGIDKECDCPEPCDKRKAKMAKENAEAERNARLSANRIL</sequence>
<dbReference type="Proteomes" id="UP000184268">
    <property type="component" value="Unassembled WGS sequence"/>
</dbReference>
<dbReference type="OrthoDB" id="5296227at2"/>
<dbReference type="AlphaFoldDB" id="A0A1M5YHC1"/>